<feature type="compositionally biased region" description="Low complexity" evidence="1">
    <location>
        <begin position="28"/>
        <end position="135"/>
    </location>
</feature>
<dbReference type="OrthoDB" id="5406216at2759"/>
<accession>A0A1B2JFU8</accession>
<keyword evidence="2" id="KW-0732">Signal</keyword>
<dbReference type="GO" id="GO:0031505">
    <property type="term" value="P:fungal-type cell wall organization"/>
    <property type="evidence" value="ECO:0007669"/>
    <property type="project" value="InterPro"/>
</dbReference>
<dbReference type="AlphaFoldDB" id="A0A1B2JFU8"/>
<organism evidence="3 4">
    <name type="scientific">Komagataella pastoris</name>
    <name type="common">Yeast</name>
    <name type="synonym">Pichia pastoris</name>
    <dbReference type="NCBI Taxonomy" id="4922"/>
    <lineage>
        <taxon>Eukaryota</taxon>
        <taxon>Fungi</taxon>
        <taxon>Dikarya</taxon>
        <taxon>Ascomycota</taxon>
        <taxon>Saccharomycotina</taxon>
        <taxon>Pichiomycetes</taxon>
        <taxon>Pichiales</taxon>
        <taxon>Pichiaceae</taxon>
        <taxon>Komagataella</taxon>
    </lineage>
</organism>
<feature type="signal peptide" evidence="2">
    <location>
        <begin position="1"/>
        <end position="19"/>
    </location>
</feature>
<keyword evidence="4" id="KW-1185">Reference proteome</keyword>
<dbReference type="InterPro" id="IPR031452">
    <property type="entry name" value="Kre1"/>
</dbReference>
<evidence type="ECO:0000313" key="4">
    <source>
        <dbReference type="Proteomes" id="UP000094565"/>
    </source>
</evidence>
<sequence>MKLDMNLFMLFAVLQLAFAEDPVDPAAVTTTTGPTTATTPLTTPTTPAAGAAAATTTTSTPTTTPAAGAATTTSTPTTTPVAGAAATTTGTTTGTGTTATPTGVTTGTTTGTARTTTGATTTNTGATTTTTNPNAGMPPPEVVTNSDGSLSTIPATTVWVTLTVNGQLTTAMSLYSQRFSNLYSELAEPSSGSVGMGSFTGEVGEVRDYETITVSDNAAAGGLVDVAGAQGAMARCGVVGALILALL</sequence>
<reference evidence="3 4" key="1">
    <citation type="submission" date="2016-02" db="EMBL/GenBank/DDBJ databases">
        <title>Comparative genomic and transcriptomic foundation for Pichia pastoris.</title>
        <authorList>
            <person name="Love K.R."/>
            <person name="Shah K.A."/>
            <person name="Whittaker C.A."/>
            <person name="Wu J."/>
            <person name="Bartlett M.C."/>
            <person name="Ma D."/>
            <person name="Leeson R.L."/>
            <person name="Priest M."/>
            <person name="Young S.K."/>
            <person name="Love J.C."/>
        </authorList>
    </citation>
    <scope>NUCLEOTIDE SEQUENCE [LARGE SCALE GENOMIC DNA]</scope>
    <source>
        <strain evidence="3 4">ATCC 28485</strain>
    </source>
</reference>
<gene>
    <name evidence="3" type="primary">KRE1</name>
    <name evidence="3" type="ORF">ATY40_BA7503529</name>
</gene>
<evidence type="ECO:0000313" key="3">
    <source>
        <dbReference type="EMBL" id="ANZ76761.1"/>
    </source>
</evidence>
<name>A0A1B2JFU8_PICPA</name>
<feature type="region of interest" description="Disordered" evidence="1">
    <location>
        <begin position="28"/>
        <end position="149"/>
    </location>
</feature>
<dbReference type="Proteomes" id="UP000094565">
    <property type="component" value="Chromosome 3"/>
</dbReference>
<protein>
    <submittedName>
        <fullName evidence="3">BA75_03529T0</fullName>
    </submittedName>
</protein>
<dbReference type="EMBL" id="CP014586">
    <property type="protein sequence ID" value="ANZ76761.1"/>
    <property type="molecule type" value="Genomic_DNA"/>
</dbReference>
<evidence type="ECO:0000256" key="2">
    <source>
        <dbReference type="SAM" id="SignalP"/>
    </source>
</evidence>
<feature type="chain" id="PRO_5008539479" evidence="2">
    <location>
        <begin position="20"/>
        <end position="247"/>
    </location>
</feature>
<evidence type="ECO:0000256" key="1">
    <source>
        <dbReference type="SAM" id="MobiDB-lite"/>
    </source>
</evidence>
<proteinExistence type="predicted"/>
<dbReference type="Pfam" id="PF17056">
    <property type="entry name" value="KRE1"/>
    <property type="match status" value="1"/>
</dbReference>